<evidence type="ECO:0000313" key="2">
    <source>
        <dbReference type="EMBL" id="KIM82085.1"/>
    </source>
</evidence>
<protein>
    <submittedName>
        <fullName evidence="2">Uncharacterized protein</fullName>
    </submittedName>
</protein>
<reference evidence="3" key="2">
    <citation type="submission" date="2015-01" db="EMBL/GenBank/DDBJ databases">
        <title>Evolutionary Origins and Diversification of the Mycorrhizal Mutualists.</title>
        <authorList>
            <consortium name="DOE Joint Genome Institute"/>
            <consortium name="Mycorrhizal Genomics Consortium"/>
            <person name="Kohler A."/>
            <person name="Kuo A."/>
            <person name="Nagy L.G."/>
            <person name="Floudas D."/>
            <person name="Copeland A."/>
            <person name="Barry K.W."/>
            <person name="Cichocki N."/>
            <person name="Veneault-Fourrey C."/>
            <person name="LaButti K."/>
            <person name="Lindquist E.A."/>
            <person name="Lipzen A."/>
            <person name="Lundell T."/>
            <person name="Morin E."/>
            <person name="Murat C."/>
            <person name="Riley R."/>
            <person name="Ohm R."/>
            <person name="Sun H."/>
            <person name="Tunlid A."/>
            <person name="Henrissat B."/>
            <person name="Grigoriev I.V."/>
            <person name="Hibbett D.S."/>
            <person name="Martin F."/>
        </authorList>
    </citation>
    <scope>NUCLEOTIDE SEQUENCE [LARGE SCALE GENOMIC DNA]</scope>
    <source>
        <strain evidence="3">F 1598</strain>
    </source>
</reference>
<dbReference type="HOGENOM" id="CLU_1548191_0_0_1"/>
<dbReference type="Proteomes" id="UP000054166">
    <property type="component" value="Unassembled WGS sequence"/>
</dbReference>
<dbReference type="EMBL" id="KN832996">
    <property type="protein sequence ID" value="KIM82085.1"/>
    <property type="molecule type" value="Genomic_DNA"/>
</dbReference>
<feature type="region of interest" description="Disordered" evidence="1">
    <location>
        <begin position="105"/>
        <end position="127"/>
    </location>
</feature>
<dbReference type="InParanoid" id="A0A0C3FBK6"/>
<organism evidence="2 3">
    <name type="scientific">Piloderma croceum (strain F 1598)</name>
    <dbReference type="NCBI Taxonomy" id="765440"/>
    <lineage>
        <taxon>Eukaryota</taxon>
        <taxon>Fungi</taxon>
        <taxon>Dikarya</taxon>
        <taxon>Basidiomycota</taxon>
        <taxon>Agaricomycotina</taxon>
        <taxon>Agaricomycetes</taxon>
        <taxon>Agaricomycetidae</taxon>
        <taxon>Atheliales</taxon>
        <taxon>Atheliaceae</taxon>
        <taxon>Piloderma</taxon>
    </lineage>
</organism>
<dbReference type="AlphaFoldDB" id="A0A0C3FBK6"/>
<keyword evidence="3" id="KW-1185">Reference proteome</keyword>
<name>A0A0C3FBK6_PILCF</name>
<gene>
    <name evidence="2" type="ORF">PILCRDRAFT_484388</name>
</gene>
<accession>A0A0C3FBK6</accession>
<sequence length="173" mass="19101">MGRQSYDPPTSCHHRVSTCPSPCILPHMYSTRSTSHNSLPVSHCSSILEMHPPPALTPFTASAIPISPSLSDQRSQHVHVAPKRTNVRPTSCVVSFKVAWKLEPLDGGTGEKSAEPDGMDWQAEDEPSRKSCRCEERFLDYGGGIQLVHEEWEVANVHVRTSKELYVGGQQSP</sequence>
<evidence type="ECO:0000313" key="3">
    <source>
        <dbReference type="Proteomes" id="UP000054166"/>
    </source>
</evidence>
<reference evidence="2 3" key="1">
    <citation type="submission" date="2014-04" db="EMBL/GenBank/DDBJ databases">
        <authorList>
            <consortium name="DOE Joint Genome Institute"/>
            <person name="Kuo A."/>
            <person name="Tarkka M."/>
            <person name="Buscot F."/>
            <person name="Kohler A."/>
            <person name="Nagy L.G."/>
            <person name="Floudas D."/>
            <person name="Copeland A."/>
            <person name="Barry K.W."/>
            <person name="Cichocki N."/>
            <person name="Veneault-Fourrey C."/>
            <person name="LaButti K."/>
            <person name="Lindquist E.A."/>
            <person name="Lipzen A."/>
            <person name="Lundell T."/>
            <person name="Morin E."/>
            <person name="Murat C."/>
            <person name="Sun H."/>
            <person name="Tunlid A."/>
            <person name="Henrissat B."/>
            <person name="Grigoriev I.V."/>
            <person name="Hibbett D.S."/>
            <person name="Martin F."/>
            <person name="Nordberg H.P."/>
            <person name="Cantor M.N."/>
            <person name="Hua S.X."/>
        </authorList>
    </citation>
    <scope>NUCLEOTIDE SEQUENCE [LARGE SCALE GENOMIC DNA]</scope>
    <source>
        <strain evidence="2 3">F 1598</strain>
    </source>
</reference>
<evidence type="ECO:0000256" key="1">
    <source>
        <dbReference type="SAM" id="MobiDB-lite"/>
    </source>
</evidence>
<proteinExistence type="predicted"/>